<keyword evidence="3" id="KW-1185">Reference proteome</keyword>
<evidence type="ECO:0000256" key="1">
    <source>
        <dbReference type="SAM" id="SignalP"/>
    </source>
</evidence>
<gene>
    <name evidence="2" type="ORF">EZV62_019547</name>
</gene>
<proteinExistence type="predicted"/>
<dbReference type="EMBL" id="VAHF01000009">
    <property type="protein sequence ID" value="TXG54291.1"/>
    <property type="molecule type" value="Genomic_DNA"/>
</dbReference>
<evidence type="ECO:0000313" key="2">
    <source>
        <dbReference type="EMBL" id="TXG54291.1"/>
    </source>
</evidence>
<reference evidence="3" key="1">
    <citation type="journal article" date="2019" name="Gigascience">
        <title>De novo genome assembly of the endangered Acer yangbiense, a plant species with extremely small populations endemic to Yunnan Province, China.</title>
        <authorList>
            <person name="Yang J."/>
            <person name="Wariss H.M."/>
            <person name="Tao L."/>
            <person name="Zhang R."/>
            <person name="Yun Q."/>
            <person name="Hollingsworth P."/>
            <person name="Dao Z."/>
            <person name="Luo G."/>
            <person name="Guo H."/>
            <person name="Ma Y."/>
            <person name="Sun W."/>
        </authorList>
    </citation>
    <scope>NUCLEOTIDE SEQUENCE [LARGE SCALE GENOMIC DNA]</scope>
    <source>
        <strain evidence="3">cv. Malutang</strain>
    </source>
</reference>
<name>A0A5C7HBL7_9ROSI</name>
<evidence type="ECO:0000313" key="3">
    <source>
        <dbReference type="Proteomes" id="UP000323000"/>
    </source>
</evidence>
<dbReference type="Proteomes" id="UP000323000">
    <property type="component" value="Chromosome 9"/>
</dbReference>
<protein>
    <submittedName>
        <fullName evidence="2">Uncharacterized protein</fullName>
    </submittedName>
</protein>
<comment type="caution">
    <text evidence="2">The sequence shown here is derived from an EMBL/GenBank/DDBJ whole genome shotgun (WGS) entry which is preliminary data.</text>
</comment>
<dbReference type="AlphaFoldDB" id="A0A5C7HBL7"/>
<feature type="signal peptide" evidence="1">
    <location>
        <begin position="1"/>
        <end position="21"/>
    </location>
</feature>
<organism evidence="2 3">
    <name type="scientific">Acer yangbiense</name>
    <dbReference type="NCBI Taxonomy" id="1000413"/>
    <lineage>
        <taxon>Eukaryota</taxon>
        <taxon>Viridiplantae</taxon>
        <taxon>Streptophyta</taxon>
        <taxon>Embryophyta</taxon>
        <taxon>Tracheophyta</taxon>
        <taxon>Spermatophyta</taxon>
        <taxon>Magnoliopsida</taxon>
        <taxon>eudicotyledons</taxon>
        <taxon>Gunneridae</taxon>
        <taxon>Pentapetalae</taxon>
        <taxon>rosids</taxon>
        <taxon>malvids</taxon>
        <taxon>Sapindales</taxon>
        <taxon>Sapindaceae</taxon>
        <taxon>Hippocastanoideae</taxon>
        <taxon>Acereae</taxon>
        <taxon>Acer</taxon>
    </lineage>
</organism>
<sequence length="168" mass="19058">MHFYMALTFLVSLMEPSLVLPTQLRMAINKSSIQITLSGRDKTSSCFMESSHRFQFEWFQKSTPPLHRQKHRGRMIQLFANPSSSCIMGLMEKLTTINRGTLPIEDYLGKIQDLVDELAFVNVPVLERNLIIHTLNGLGSEFKEIVAVVHARDSMNGFEELLGQTCGI</sequence>
<feature type="chain" id="PRO_5022694642" evidence="1">
    <location>
        <begin position="22"/>
        <end position="168"/>
    </location>
</feature>
<accession>A0A5C7HBL7</accession>
<dbReference type="PANTHER" id="PTHR47481:SF22">
    <property type="entry name" value="RETROTRANSPOSON GAG DOMAIN-CONTAINING PROTEIN"/>
    <property type="match status" value="1"/>
</dbReference>
<keyword evidence="1" id="KW-0732">Signal</keyword>
<dbReference type="PANTHER" id="PTHR47481">
    <property type="match status" value="1"/>
</dbReference>
<dbReference type="OrthoDB" id="1002655at2759"/>